<keyword evidence="3" id="KW-0505">Motor protein</keyword>
<reference evidence="6 7" key="1">
    <citation type="journal article" date="2007" name="Science">
        <title>Genomic minimalism in the early diverging intestinal parasite Giardia lamblia.</title>
        <authorList>
            <person name="Morrison H.G."/>
            <person name="McArthur A.G."/>
            <person name="Gillin F.D."/>
            <person name="Aley S.B."/>
            <person name="Adam R.D."/>
            <person name="Olsen G.J."/>
            <person name="Best A.A."/>
            <person name="Cande W.Z."/>
            <person name="Chen F."/>
            <person name="Cipriano M.J."/>
            <person name="Davids B.J."/>
            <person name="Dawson S.C."/>
            <person name="Elmendorf H.G."/>
            <person name="Hehl A.B."/>
            <person name="Holder M.E."/>
            <person name="Huse S.M."/>
            <person name="Kim U.U."/>
            <person name="Lasek-Nesselquist E."/>
            <person name="Manning G."/>
            <person name="Nigam A."/>
            <person name="Nixon J.E."/>
            <person name="Palm D."/>
            <person name="Passamaneck N.E."/>
            <person name="Prabhu A."/>
            <person name="Reich C.I."/>
            <person name="Reiner D.S."/>
            <person name="Samuelson J."/>
            <person name="Svard S.G."/>
            <person name="Sogin M.L."/>
        </authorList>
    </citation>
    <scope>NUCLEOTIDE SEQUENCE [LARGE SCALE GENOMIC DNA]</scope>
    <source>
        <strain evidence="6 7">WB C6</strain>
    </source>
</reference>
<dbReference type="FunFam" id="3.40.850.10:FF:000063">
    <property type="entry name" value="Kinesin-like protein"/>
    <property type="match status" value="1"/>
</dbReference>
<dbReference type="PROSITE" id="PS50067">
    <property type="entry name" value="KINESIN_MOTOR_2"/>
    <property type="match status" value="1"/>
</dbReference>
<evidence type="ECO:0000256" key="4">
    <source>
        <dbReference type="SAM" id="Coils"/>
    </source>
</evidence>
<keyword evidence="4" id="KW-0175">Coiled coil</keyword>
<dbReference type="InterPro" id="IPR019821">
    <property type="entry name" value="Kinesin_motor_CS"/>
</dbReference>
<dbReference type="HOGENOM" id="CLU_001485_2_3_1"/>
<evidence type="ECO:0000256" key="5">
    <source>
        <dbReference type="SAM" id="MobiDB-lite"/>
    </source>
</evidence>
<dbReference type="GO" id="GO:0008017">
    <property type="term" value="F:microtubule binding"/>
    <property type="evidence" value="ECO:0000318"/>
    <property type="project" value="GO_Central"/>
</dbReference>
<dbReference type="GeneID" id="5702661"/>
<dbReference type="GO" id="GO:0003777">
    <property type="term" value="F:microtubule motor activity"/>
    <property type="evidence" value="ECO:0000318"/>
    <property type="project" value="GO_Central"/>
</dbReference>
<dbReference type="OMA" id="YNTKENT"/>
<dbReference type="KEGG" id="gla:GL50803_00102101"/>
<evidence type="ECO:0000256" key="3">
    <source>
        <dbReference type="PROSITE-ProRule" id="PRU00283"/>
    </source>
</evidence>
<sequence length="1026" mass="114615">MPVTGVKVAVRVRPFNAREKKEAARLCVDMPGGGKVVLRDADAKKPDAAFVYDHAYWSHDASRPCATQDTVYADIGPSVLDNAFEGYNYTLFAYGQTGSGKSYSMMGAPASEADAGIIPRVGRELFRRAAASPAETQVSVSFLEIYNERLRDLLVPAAGAQELRIRQDPAAGVFVQNLSHHAVADYDAIQRLIELGDRNRTVAATNMNATSSRSHSVFAIEVVQTAVLRNDAGEEVGRHVKRARVSLVDLAGSERQGKTGATGDRLTEGISINKSLTTLGRVIEALAYNTTAEGRRKPQHVPYRDSQLTYLLQPALGGNSMTCMIAAISPASTNYDESLSTLRYADRAHQIENTVTKNESAQEKYIRELEDRVKELEALLAGGAPAGDAGAGNDASSTNVSQMQDILEEYKRMLDEANVDNAKRLEDAERENKALEESLNQFGLLKDSPTHSYLLSLNEDPLLSGLLRYRIVGKETDKSHYVAVFGNQETENPKFDDSIVLANKLGLEFEHFTITYTATDNKYVLACLSETEPVMLNGDYQLHDMEPATLFHGDFLKCGDGNGAYYVFVDPKQQEANPLQISLLYDEAVSQFVSKNGTINPLNKLPDQYTEEEQHSTDGQPAQDEQVSPPSSSIDIERNKQRLKEKEKYLQIRDEMLDLFPKLCEASQLARYFGQQIEYSMDYATTIEQTKSGFPSLNYEISVQASVRVYNPGFEEYTSDIHTWSVTKFLRKYSALRALFSHAVEINDKAKAIEDMERELANDPCLGLDHPFRMDESALPEYDEWTHFIGELQLNIADLCKTYTISRRRLPILNPTTREVISDVELEACIPNPCKHDGYECEAFADRVLKVGEPCSISIYVHRLYGIKPLYNANVHAVVHKPAYLGIPNSTRPNRTMTPQEEDRYRNFILSTNRAVASNCSGEVSINPHVRSWVTLDLPPISQEGYDYFSSGKPLYISFYGYYTQVKKQIQNSAIYNTKENTLHIHKRNIIATKMGPVTTEVRDGKEIKTKAEFYFIDINGPCGAE</sequence>
<organism evidence="6 7">
    <name type="scientific">Giardia intestinalis (strain ATCC 50803 / WB clone C6)</name>
    <name type="common">Giardia lamblia</name>
    <dbReference type="NCBI Taxonomy" id="184922"/>
    <lineage>
        <taxon>Eukaryota</taxon>
        <taxon>Metamonada</taxon>
        <taxon>Diplomonadida</taxon>
        <taxon>Hexamitidae</taxon>
        <taxon>Giardiinae</taxon>
        <taxon>Giardia</taxon>
    </lineage>
</organism>
<dbReference type="Gene3D" id="3.40.850.10">
    <property type="entry name" value="Kinesin motor domain"/>
    <property type="match status" value="1"/>
</dbReference>
<gene>
    <name evidence="6" type="ORF">GL50803_00102101</name>
</gene>
<proteinExistence type="inferred from homology"/>
<comment type="similarity">
    <text evidence="3">Belongs to the TRAFAC class myosin-kinesin ATPase superfamily. Kinesin family.</text>
</comment>
<feature type="region of interest" description="Disordered" evidence="5">
    <location>
        <begin position="603"/>
        <end position="640"/>
    </location>
</feature>
<dbReference type="STRING" id="184922.A8B4Z7"/>
<evidence type="ECO:0000256" key="2">
    <source>
        <dbReference type="ARBA" id="ARBA00022840"/>
    </source>
</evidence>
<feature type="coiled-coil region" evidence="4">
    <location>
        <begin position="359"/>
        <end position="445"/>
    </location>
</feature>
<keyword evidence="7" id="KW-1185">Reference proteome</keyword>
<accession>A8B4Z7</accession>
<dbReference type="InterPro" id="IPR036961">
    <property type="entry name" value="Kinesin_motor_dom_sf"/>
</dbReference>
<evidence type="ECO:0000313" key="6">
    <source>
        <dbReference type="EMBL" id="KAE8303810.1"/>
    </source>
</evidence>
<dbReference type="GO" id="GO:0005871">
    <property type="term" value="C:kinesin complex"/>
    <property type="evidence" value="ECO:0000318"/>
    <property type="project" value="GO_Central"/>
</dbReference>
<dbReference type="FunFam" id="2.60.200.20:FF:000126">
    <property type="entry name" value="Kinesin-like protein"/>
    <property type="match status" value="1"/>
</dbReference>
<dbReference type="SMART" id="SM00129">
    <property type="entry name" value="KISc"/>
    <property type="match status" value="1"/>
</dbReference>
<feature type="compositionally biased region" description="Polar residues" evidence="5">
    <location>
        <begin position="617"/>
        <end position="634"/>
    </location>
</feature>
<dbReference type="GO" id="GO:0005524">
    <property type="term" value="F:ATP binding"/>
    <property type="evidence" value="ECO:0007669"/>
    <property type="project" value="UniProtKB-UniRule"/>
</dbReference>
<dbReference type="PRINTS" id="PR00380">
    <property type="entry name" value="KINESINHEAVY"/>
</dbReference>
<dbReference type="InterPro" id="IPR027417">
    <property type="entry name" value="P-loop_NTPase"/>
</dbReference>
<dbReference type="PROSITE" id="PS00411">
    <property type="entry name" value="KINESIN_MOTOR_1"/>
    <property type="match status" value="1"/>
</dbReference>
<protein>
    <submittedName>
        <fullName evidence="6">Kinesin-3</fullName>
    </submittedName>
</protein>
<name>A8B4Z7_GIAIC</name>
<keyword evidence="1 3" id="KW-0547">Nucleotide-binding</keyword>
<dbReference type="GO" id="GO:0005737">
    <property type="term" value="C:cytoplasm"/>
    <property type="evidence" value="ECO:0000318"/>
    <property type="project" value="GO_Central"/>
</dbReference>
<dbReference type="SUPFAM" id="SSF52540">
    <property type="entry name" value="P-loop containing nucleoside triphosphate hydrolases"/>
    <property type="match status" value="1"/>
</dbReference>
<feature type="binding site" evidence="3">
    <location>
        <begin position="95"/>
        <end position="102"/>
    </location>
    <ligand>
        <name>ATP</name>
        <dbReference type="ChEBI" id="CHEBI:30616"/>
    </ligand>
</feature>
<dbReference type="EMBL" id="AACB03000002">
    <property type="protein sequence ID" value="KAE8303810.1"/>
    <property type="molecule type" value="Genomic_DNA"/>
</dbReference>
<dbReference type="GO" id="GO:0047496">
    <property type="term" value="P:vesicle transport along microtubule"/>
    <property type="evidence" value="ECO:0000318"/>
    <property type="project" value="GO_Central"/>
</dbReference>
<evidence type="ECO:0000256" key="1">
    <source>
        <dbReference type="ARBA" id="ARBA00022741"/>
    </source>
</evidence>
<dbReference type="RefSeq" id="XP_001709737.1">
    <property type="nucleotide sequence ID" value="XM_001709685.1"/>
</dbReference>
<dbReference type="VEuPathDB" id="GiardiaDB:GL50803_102101"/>
<dbReference type="AlphaFoldDB" id="A8B4Z7"/>
<dbReference type="GO" id="GO:0005874">
    <property type="term" value="C:microtubule"/>
    <property type="evidence" value="ECO:0000318"/>
    <property type="project" value="GO_Central"/>
</dbReference>
<evidence type="ECO:0000313" key="7">
    <source>
        <dbReference type="Proteomes" id="UP000001548"/>
    </source>
</evidence>
<comment type="caution">
    <text evidence="6">The sequence shown here is derived from an EMBL/GenBank/DDBJ whole genome shotgun (WGS) entry which is preliminary data.</text>
</comment>
<dbReference type="InterPro" id="IPR001752">
    <property type="entry name" value="Kinesin_motor_dom"/>
</dbReference>
<dbReference type="GO" id="GO:0016887">
    <property type="term" value="F:ATP hydrolysis activity"/>
    <property type="evidence" value="ECO:0000318"/>
    <property type="project" value="GO_Central"/>
</dbReference>
<keyword evidence="2 3" id="KW-0067">ATP-binding</keyword>
<dbReference type="PANTHER" id="PTHR47117">
    <property type="entry name" value="STAR-RELATED LIPID TRANSFER PROTEIN 9"/>
    <property type="match status" value="1"/>
</dbReference>
<dbReference type="Pfam" id="PF00225">
    <property type="entry name" value="Kinesin"/>
    <property type="match status" value="1"/>
</dbReference>
<dbReference type="Gene3D" id="2.60.200.20">
    <property type="match status" value="1"/>
</dbReference>
<dbReference type="Proteomes" id="UP000001548">
    <property type="component" value="Unassembled WGS sequence"/>
</dbReference>